<protein>
    <submittedName>
        <fullName evidence="3">Uncharacterized protein</fullName>
    </submittedName>
</protein>
<name>A0A540N5P9_MALBA</name>
<keyword evidence="2" id="KW-0472">Membrane</keyword>
<evidence type="ECO:0000256" key="1">
    <source>
        <dbReference type="SAM" id="MobiDB-lite"/>
    </source>
</evidence>
<keyword evidence="4" id="KW-1185">Reference proteome</keyword>
<evidence type="ECO:0000313" key="4">
    <source>
        <dbReference type="Proteomes" id="UP000315295"/>
    </source>
</evidence>
<feature type="region of interest" description="Disordered" evidence="1">
    <location>
        <begin position="89"/>
        <end position="110"/>
    </location>
</feature>
<evidence type="ECO:0000256" key="2">
    <source>
        <dbReference type="SAM" id="Phobius"/>
    </source>
</evidence>
<keyword evidence="2" id="KW-1133">Transmembrane helix</keyword>
<feature type="transmembrane region" description="Helical" evidence="2">
    <location>
        <begin position="52"/>
        <end position="73"/>
    </location>
</feature>
<comment type="caution">
    <text evidence="3">The sequence shown here is derived from an EMBL/GenBank/DDBJ whole genome shotgun (WGS) entry which is preliminary data.</text>
</comment>
<accession>A0A540N5P9</accession>
<evidence type="ECO:0000313" key="3">
    <source>
        <dbReference type="EMBL" id="TQE06349.1"/>
    </source>
</evidence>
<proteinExistence type="predicted"/>
<dbReference type="Proteomes" id="UP000315295">
    <property type="component" value="Unassembled WGS sequence"/>
</dbReference>
<dbReference type="EMBL" id="VIEB01000105">
    <property type="protein sequence ID" value="TQE06349.1"/>
    <property type="molecule type" value="Genomic_DNA"/>
</dbReference>
<reference evidence="3 4" key="1">
    <citation type="journal article" date="2019" name="G3 (Bethesda)">
        <title>Sequencing of a Wild Apple (Malus baccata) Genome Unravels the Differences Between Cultivated and Wild Apple Species Regarding Disease Resistance and Cold Tolerance.</title>
        <authorList>
            <person name="Chen X."/>
        </authorList>
    </citation>
    <scope>NUCLEOTIDE SEQUENCE [LARGE SCALE GENOMIC DNA]</scope>
    <source>
        <strain evidence="4">cv. Shandingzi</strain>
        <tissue evidence="3">Leaves</tissue>
    </source>
</reference>
<organism evidence="3 4">
    <name type="scientific">Malus baccata</name>
    <name type="common">Siberian crab apple</name>
    <name type="synonym">Pyrus baccata</name>
    <dbReference type="NCBI Taxonomy" id="106549"/>
    <lineage>
        <taxon>Eukaryota</taxon>
        <taxon>Viridiplantae</taxon>
        <taxon>Streptophyta</taxon>
        <taxon>Embryophyta</taxon>
        <taxon>Tracheophyta</taxon>
        <taxon>Spermatophyta</taxon>
        <taxon>Magnoliopsida</taxon>
        <taxon>eudicotyledons</taxon>
        <taxon>Gunneridae</taxon>
        <taxon>Pentapetalae</taxon>
        <taxon>rosids</taxon>
        <taxon>fabids</taxon>
        <taxon>Rosales</taxon>
        <taxon>Rosaceae</taxon>
        <taxon>Amygdaloideae</taxon>
        <taxon>Maleae</taxon>
        <taxon>Malus</taxon>
    </lineage>
</organism>
<dbReference type="AlphaFoldDB" id="A0A540N5P9"/>
<gene>
    <name evidence="3" type="ORF">C1H46_008057</name>
</gene>
<keyword evidence="2" id="KW-0812">Transmembrane</keyword>
<sequence>MVWSTWRETKRKFTGPPNNWNPFERGTFSTVDSPPRKSWPFQEHGACTLMPLFPATCHVARVIIYGAALVVLLRHTCNEHKRKVLPVPWSTARSRGPGEARTLEVEPAWS</sequence>